<feature type="chain" id="PRO_5042138976" description="1-alkyl-2-acetylglycerophosphocholine esterase" evidence="2">
    <location>
        <begin position="28"/>
        <end position="432"/>
    </location>
</feature>
<feature type="region of interest" description="Disordered" evidence="1">
    <location>
        <begin position="65"/>
        <end position="86"/>
    </location>
</feature>
<proteinExistence type="predicted"/>
<evidence type="ECO:0000256" key="2">
    <source>
        <dbReference type="SAM" id="SignalP"/>
    </source>
</evidence>
<gene>
    <name evidence="3" type="ORF">QTG54_010999</name>
</gene>
<comment type="caution">
    <text evidence="3">The sequence shown here is derived from an EMBL/GenBank/DDBJ whole genome shotgun (WGS) entry which is preliminary data.</text>
</comment>
<evidence type="ECO:0000256" key="1">
    <source>
        <dbReference type="SAM" id="MobiDB-lite"/>
    </source>
</evidence>
<reference evidence="3" key="1">
    <citation type="submission" date="2023-06" db="EMBL/GenBank/DDBJ databases">
        <title>Survivors Of The Sea: Transcriptome response of Skeletonema marinoi to long-term dormancy.</title>
        <authorList>
            <person name="Pinder M.I.M."/>
            <person name="Kourtchenko O."/>
            <person name="Robertson E.K."/>
            <person name="Larsson T."/>
            <person name="Maumus F."/>
            <person name="Osuna-Cruz C.M."/>
            <person name="Vancaester E."/>
            <person name="Stenow R."/>
            <person name="Vandepoele K."/>
            <person name="Ploug H."/>
            <person name="Bruchert V."/>
            <person name="Godhe A."/>
            <person name="Topel M."/>
        </authorList>
    </citation>
    <scope>NUCLEOTIDE SEQUENCE</scope>
    <source>
        <strain evidence="3">R05AC</strain>
    </source>
</reference>
<sequence>MVPFYSHRATAAAVLAVALALIAPASSALVSFFDQPHPRSSFIAKSLLVVGSVIQPSSVNAFVSDASSSKSYSPSSSAASMSRDDSSNIDKTTVVYQPLSVSVSGVDVPVAAWHPTALKDSTTATTLQPLDSYKHRISVQKIGKKLAGWNFIPSFANRNFSLKPGAQNYNLRVVTPTQQQQQLPSSPVVILSHGYLGSRFDLYPLAEALASEGFLVLSPEYPESLADSFDATIIDPSSGEIQTIIDRDMITNQLLLTLKQTWKVTPTSFGIVGHSLGCGTAERSGDDSWIRVCLAGFPSSRGKGSKCLFVGSTNDGAVSVNRALSVLSDNNYVSLEEDRIRTMMAEGRQLPTLPPKASLIFTGADAPNHISFLSEETNDAMVDFLSPLLPVARSLKIPVLDFDKYQLSRDSRACGDVVVPLVVGYLKQTMNM</sequence>
<keyword evidence="4" id="KW-1185">Reference proteome</keyword>
<evidence type="ECO:0000313" key="3">
    <source>
        <dbReference type="EMBL" id="KAK1738330.1"/>
    </source>
</evidence>
<organism evidence="3 4">
    <name type="scientific">Skeletonema marinoi</name>
    <dbReference type="NCBI Taxonomy" id="267567"/>
    <lineage>
        <taxon>Eukaryota</taxon>
        <taxon>Sar</taxon>
        <taxon>Stramenopiles</taxon>
        <taxon>Ochrophyta</taxon>
        <taxon>Bacillariophyta</taxon>
        <taxon>Coscinodiscophyceae</taxon>
        <taxon>Thalassiosirophycidae</taxon>
        <taxon>Thalassiosirales</taxon>
        <taxon>Skeletonemataceae</taxon>
        <taxon>Skeletonema</taxon>
        <taxon>Skeletonema marinoi-dohrnii complex</taxon>
    </lineage>
</organism>
<evidence type="ECO:0008006" key="5">
    <source>
        <dbReference type="Google" id="ProtNLM"/>
    </source>
</evidence>
<keyword evidence="2" id="KW-0732">Signal</keyword>
<feature type="signal peptide" evidence="2">
    <location>
        <begin position="1"/>
        <end position="27"/>
    </location>
</feature>
<dbReference type="Gene3D" id="3.40.50.1820">
    <property type="entry name" value="alpha/beta hydrolase"/>
    <property type="match status" value="1"/>
</dbReference>
<dbReference type="Proteomes" id="UP001224775">
    <property type="component" value="Unassembled WGS sequence"/>
</dbReference>
<accession>A0AAD9DA65</accession>
<dbReference type="InterPro" id="IPR029058">
    <property type="entry name" value="AB_hydrolase_fold"/>
</dbReference>
<dbReference type="EMBL" id="JATAAI010000021">
    <property type="protein sequence ID" value="KAK1738330.1"/>
    <property type="molecule type" value="Genomic_DNA"/>
</dbReference>
<dbReference type="AlphaFoldDB" id="A0AAD9DA65"/>
<dbReference type="SUPFAM" id="SSF53474">
    <property type="entry name" value="alpha/beta-Hydrolases"/>
    <property type="match status" value="1"/>
</dbReference>
<protein>
    <recommendedName>
        <fullName evidence="5">1-alkyl-2-acetylglycerophosphocholine esterase</fullName>
    </recommendedName>
</protein>
<name>A0AAD9DA65_9STRA</name>
<evidence type="ECO:0000313" key="4">
    <source>
        <dbReference type="Proteomes" id="UP001224775"/>
    </source>
</evidence>
<feature type="compositionally biased region" description="Low complexity" evidence="1">
    <location>
        <begin position="65"/>
        <end position="81"/>
    </location>
</feature>